<keyword evidence="4 8" id="KW-0067">ATP-binding</keyword>
<comment type="miscellaneous">
    <text evidence="8">Few gyrases are as efficient as E.coli at forming negative supercoils. Not all organisms have 2 type II topoisomerases; in organisms with a single type II topoisomerase this enzyme also has to decatenate newly replicated chromosomes.</text>
</comment>
<dbReference type="PROSITE" id="PS52040">
    <property type="entry name" value="TOPO_IIA"/>
    <property type="match status" value="1"/>
</dbReference>
<dbReference type="InterPro" id="IPR002205">
    <property type="entry name" value="Topo_IIA_dom_A"/>
</dbReference>
<feature type="domain" description="Topo IIA-type catalytic" evidence="11">
    <location>
        <begin position="46"/>
        <end position="536"/>
    </location>
</feature>
<accession>A0ABR5DWP4</accession>
<keyword evidence="6 8" id="KW-0238">DNA-binding</keyword>
<dbReference type="InterPro" id="IPR013760">
    <property type="entry name" value="Topo_IIA-like_dom_sf"/>
</dbReference>
<evidence type="ECO:0000256" key="7">
    <source>
        <dbReference type="ARBA" id="ARBA00023235"/>
    </source>
</evidence>
<dbReference type="Gene3D" id="3.30.1360.40">
    <property type="match status" value="1"/>
</dbReference>
<organism evidence="12 13">
    <name type="scientific">Devosia psychrophila</name>
    <dbReference type="NCBI Taxonomy" id="728005"/>
    <lineage>
        <taxon>Bacteria</taxon>
        <taxon>Pseudomonadati</taxon>
        <taxon>Pseudomonadota</taxon>
        <taxon>Alphaproteobacteria</taxon>
        <taxon>Hyphomicrobiales</taxon>
        <taxon>Devosiaceae</taxon>
        <taxon>Devosia</taxon>
    </lineage>
</organism>
<proteinExistence type="inferred from homology"/>
<dbReference type="Gene3D" id="3.90.199.10">
    <property type="entry name" value="Topoisomerase II, domain 5"/>
    <property type="match status" value="1"/>
</dbReference>
<dbReference type="InterPro" id="IPR013757">
    <property type="entry name" value="Topo_IIA_A_a_sf"/>
</dbReference>
<dbReference type="InterPro" id="IPR013758">
    <property type="entry name" value="Topo_IIA_A/C_ab"/>
</dbReference>
<dbReference type="Gene3D" id="2.120.10.90">
    <property type="entry name" value="DNA gyrase/topoisomerase IV, subunit A, C-terminal"/>
    <property type="match status" value="1"/>
</dbReference>
<feature type="compositionally biased region" description="Pro residues" evidence="10">
    <location>
        <begin position="923"/>
        <end position="933"/>
    </location>
</feature>
<evidence type="ECO:0000313" key="12">
    <source>
        <dbReference type="EMBL" id="KKC32410.1"/>
    </source>
</evidence>
<keyword evidence="3 8" id="KW-0547">Nucleotide-binding</keyword>
<evidence type="ECO:0000256" key="2">
    <source>
        <dbReference type="ARBA" id="ARBA00008263"/>
    </source>
</evidence>
<dbReference type="NCBIfam" id="NF004044">
    <property type="entry name" value="PRK05561.1"/>
    <property type="match status" value="1"/>
</dbReference>
<evidence type="ECO:0000256" key="9">
    <source>
        <dbReference type="PROSITE-ProRule" id="PRU01384"/>
    </source>
</evidence>
<dbReference type="Proteomes" id="UP000033519">
    <property type="component" value="Unassembled WGS sequence"/>
</dbReference>
<dbReference type="SUPFAM" id="SSF56719">
    <property type="entry name" value="Type II DNA topoisomerase"/>
    <property type="match status" value="1"/>
</dbReference>
<keyword evidence="5 8" id="KW-0799">Topoisomerase</keyword>
<comment type="catalytic activity">
    <reaction evidence="1 8 9">
        <text>ATP-dependent breakage, passage and rejoining of double-stranded DNA.</text>
        <dbReference type="EC" id="5.6.2.2"/>
    </reaction>
</comment>
<comment type="subcellular location">
    <subcellularLocation>
        <location evidence="8">Cytoplasm</location>
    </subcellularLocation>
</comment>
<evidence type="ECO:0000256" key="8">
    <source>
        <dbReference type="HAMAP-Rule" id="MF_01897"/>
    </source>
</evidence>
<evidence type="ECO:0000313" key="13">
    <source>
        <dbReference type="Proteomes" id="UP000033519"/>
    </source>
</evidence>
<evidence type="ECO:0000256" key="5">
    <source>
        <dbReference type="ARBA" id="ARBA00023029"/>
    </source>
</evidence>
<keyword evidence="7 8" id="KW-0413">Isomerase</keyword>
<dbReference type="NCBIfam" id="TIGR01063">
    <property type="entry name" value="gyrA"/>
    <property type="match status" value="1"/>
</dbReference>
<feature type="region of interest" description="Disordered" evidence="10">
    <location>
        <begin position="896"/>
        <end position="933"/>
    </location>
</feature>
<dbReference type="CDD" id="cd00187">
    <property type="entry name" value="TOP4c"/>
    <property type="match status" value="1"/>
</dbReference>
<dbReference type="HAMAP" id="MF_01897">
    <property type="entry name" value="GyrA"/>
    <property type="match status" value="1"/>
</dbReference>
<protein>
    <recommendedName>
        <fullName evidence="8">DNA gyrase subunit A</fullName>
        <ecNumber evidence="8">5.6.2.2</ecNumber>
    </recommendedName>
</protein>
<gene>
    <name evidence="8" type="primary">gyrA</name>
    <name evidence="12" type="ORF">WH91_14020</name>
</gene>
<dbReference type="SMART" id="SM00434">
    <property type="entry name" value="TOP4c"/>
    <property type="match status" value="1"/>
</dbReference>
<keyword evidence="13" id="KW-1185">Reference proteome</keyword>
<dbReference type="PANTHER" id="PTHR43493">
    <property type="entry name" value="DNA GYRASE/TOPOISOMERASE SUBUNIT A"/>
    <property type="match status" value="1"/>
</dbReference>
<dbReference type="InterPro" id="IPR050220">
    <property type="entry name" value="Type_II_DNA_Topoisomerases"/>
</dbReference>
<dbReference type="EMBL" id="LAPV01000134">
    <property type="protein sequence ID" value="KKC32410.1"/>
    <property type="molecule type" value="Genomic_DNA"/>
</dbReference>
<dbReference type="InterPro" id="IPR005743">
    <property type="entry name" value="GyrA"/>
</dbReference>
<feature type="active site" description="O-(5'-phospho-DNA)-tyrosine intermediate" evidence="8 9">
    <location>
        <position position="134"/>
    </location>
</feature>
<feature type="short sequence motif" description="GyrA-box" evidence="8">
    <location>
        <begin position="563"/>
        <end position="569"/>
    </location>
</feature>
<dbReference type="Pfam" id="PF00521">
    <property type="entry name" value="DNA_topoisoIV"/>
    <property type="match status" value="1"/>
</dbReference>
<dbReference type="Pfam" id="PF03989">
    <property type="entry name" value="DNA_gyraseA_C"/>
    <property type="match status" value="6"/>
</dbReference>
<dbReference type="EC" id="5.6.2.2" evidence="8"/>
<evidence type="ECO:0000256" key="3">
    <source>
        <dbReference type="ARBA" id="ARBA00022741"/>
    </source>
</evidence>
<evidence type="ECO:0000256" key="4">
    <source>
        <dbReference type="ARBA" id="ARBA00022840"/>
    </source>
</evidence>
<comment type="subunit">
    <text evidence="8">Heterotetramer, composed of two GyrA and two GyrB chains. In the heterotetramer, GyrA contains the active site tyrosine that forms a transient covalent intermediate with DNA, while GyrB binds cofactors and catalyzes ATP hydrolysis.</text>
</comment>
<evidence type="ECO:0000256" key="1">
    <source>
        <dbReference type="ARBA" id="ARBA00000185"/>
    </source>
</evidence>
<name>A0ABR5DWP4_9HYPH</name>
<sequence length="933" mass="103065">MTPVTDTPENGTGAVPPSDISIIAITDEMRKSYLDYAMSVIVSRALPDVRDGLKPVHRRILFSMSENGYEYNKPYRKSARVVGDVIGKYHPHGDSAVYMALVRMAQDFSMGELLVEGQGNFGSVDGDMPAAMRYTEVRMQKITNAMLDDLDKDTVNFRDNYDGSEHEPTVLPARFPNMLVNGGSGIAVGMATNIPTHNLSETINAALLMLDNDHVTTEELMQVLPGPDFPTGGIILGRAGIRSAYETGRGSIMVRGRVAIEEVRKEREAIIITELPYQVNKATLVEKIAELVRDKRIEGISDMRDESSREGMRVYIEIKRDALADVVLNQLYRFTALQSSFGCNFVALNGGKPQLMNLIEILKAFIDFRHEVVTRRARFLLNKARDRAHILVGLAVAVANIDEVIALIRTAPDPATAREQLMTRRWPAQDVAPLIALIDDPRHRINEDGTFNLSEEQARAILELRLARLTALGRDEIGDELNGLGAEIEDYLAILRSRERVIDIIRTELTEIKQQFGSARRTEISDVVGDFDDEDLIAREDMVVTVTHGGYIKRVPLSTYRAQNRGGKGRSGMATRDEDFVSRLFVANTHTPILFFTSAGIVYKLKVWRLPLAAANARGKALINILPLEQGERITSIMPMPEDEDTWADLDIMFATDRGTVRRNSLADFVEVRQNGKIAMKLDEGDGIIGVDTCSASDDVLLTTAGGQAIRFQVDEVRVFKGRDSTGVRGIQLAKDDIVISMAIIRHFDAVSEERVAYLKMSRAVRGEGDSEETVAEDGEEAVVAGELGQDRYVAMSEAEQFILTISENGFGKRTSSHEYRITGRGGKGITAMAVNKRNGKLIASFPVEDEDQIMLVTDKGQMTRMPVEGKKPIRIVSRGSQGVIVFDTAEDEKVVSVERISEPENDDELPDGIDGPDAPDTPDAPPEAPATE</sequence>
<reference evidence="12 13" key="1">
    <citation type="submission" date="2015-03" db="EMBL/GenBank/DDBJ databases">
        <authorList>
            <person name="Lepp D."/>
            <person name="Hassan Y.I."/>
            <person name="Li X.-Z."/>
            <person name="Zhou T."/>
        </authorList>
    </citation>
    <scope>NUCLEOTIDE SEQUENCE [LARGE SCALE GENOMIC DNA]</scope>
    <source>
        <strain evidence="12 13">Cr7-05</strain>
    </source>
</reference>
<evidence type="ECO:0000259" key="11">
    <source>
        <dbReference type="PROSITE" id="PS52040"/>
    </source>
</evidence>
<evidence type="ECO:0000256" key="10">
    <source>
        <dbReference type="SAM" id="MobiDB-lite"/>
    </source>
</evidence>
<dbReference type="InterPro" id="IPR035516">
    <property type="entry name" value="Gyrase/topoIV_suA_C"/>
</dbReference>
<dbReference type="PANTHER" id="PTHR43493:SF5">
    <property type="entry name" value="DNA GYRASE SUBUNIT A, CHLOROPLASTIC_MITOCHONDRIAL"/>
    <property type="match status" value="1"/>
</dbReference>
<evidence type="ECO:0000256" key="6">
    <source>
        <dbReference type="ARBA" id="ARBA00023125"/>
    </source>
</evidence>
<dbReference type="InterPro" id="IPR006691">
    <property type="entry name" value="GyrA/parC_rep"/>
</dbReference>
<dbReference type="NCBIfam" id="NF004043">
    <property type="entry name" value="PRK05560.1"/>
    <property type="match status" value="1"/>
</dbReference>
<dbReference type="Gene3D" id="1.10.268.10">
    <property type="entry name" value="Topoisomerase, domain 3"/>
    <property type="match status" value="1"/>
</dbReference>
<comment type="function">
    <text evidence="8">A type II topoisomerase that negatively supercoils closed circular double-stranded (ds) DNA in an ATP-dependent manner to modulate DNA topology and maintain chromosomes in an underwound state. Negative supercoiling favors strand separation, and DNA replication, transcription, recombination and repair, all of which involve strand separation. Also able to catalyze the interconversion of other topological isomers of dsDNA rings, including catenanes and knotted rings. Type II topoisomerases break and join 2 DNA strands simultaneously in an ATP-dependent manner.</text>
</comment>
<keyword evidence="8" id="KW-0963">Cytoplasm</keyword>
<comment type="caution">
    <text evidence="12">The sequence shown here is derived from an EMBL/GenBank/DDBJ whole genome shotgun (WGS) entry which is preliminary data.</text>
</comment>
<dbReference type="SUPFAM" id="SSF101904">
    <property type="entry name" value="GyrA/ParC C-terminal domain-like"/>
    <property type="match status" value="1"/>
</dbReference>
<comment type="similarity">
    <text evidence="2 8">Belongs to the type II topoisomerase GyrA/ParC subunit family.</text>
</comment>